<proteinExistence type="predicted"/>
<evidence type="ECO:0000313" key="1">
    <source>
        <dbReference type="EMBL" id="CAA9553618.1"/>
    </source>
</evidence>
<gene>
    <name evidence="1" type="ORF">AVDCRST_MAG43-1268</name>
</gene>
<protein>
    <submittedName>
        <fullName evidence="1">Uncharacterized protein</fullName>
    </submittedName>
</protein>
<accession>A0A6J4UQD8</accession>
<organism evidence="1">
    <name type="scientific">uncultured Thermomicrobiales bacterium</name>
    <dbReference type="NCBI Taxonomy" id="1645740"/>
    <lineage>
        <taxon>Bacteria</taxon>
        <taxon>Pseudomonadati</taxon>
        <taxon>Thermomicrobiota</taxon>
        <taxon>Thermomicrobia</taxon>
        <taxon>Thermomicrobiales</taxon>
        <taxon>environmental samples</taxon>
    </lineage>
</organism>
<name>A0A6J4UQD8_9BACT</name>
<dbReference type="AlphaFoldDB" id="A0A6J4UQD8"/>
<sequence length="38" mass="4309">MDRRNSPRHRAAVLTRYGARQTAISSMFNEGSPHHDQG</sequence>
<reference evidence="1" key="1">
    <citation type="submission" date="2020-02" db="EMBL/GenBank/DDBJ databases">
        <authorList>
            <person name="Meier V. D."/>
        </authorList>
    </citation>
    <scope>NUCLEOTIDE SEQUENCE</scope>
    <source>
        <strain evidence="1">AVDCRST_MAG43</strain>
    </source>
</reference>
<dbReference type="EMBL" id="CADCWI010000064">
    <property type="protein sequence ID" value="CAA9553618.1"/>
    <property type="molecule type" value="Genomic_DNA"/>
</dbReference>